<evidence type="ECO:0000256" key="2">
    <source>
        <dbReference type="ARBA" id="ARBA00022643"/>
    </source>
</evidence>
<keyword evidence="2 7" id="KW-0288">FMN</keyword>
<evidence type="ECO:0000256" key="6">
    <source>
        <dbReference type="ARBA" id="ARBA00023244"/>
    </source>
</evidence>
<dbReference type="HAMAP" id="MF_00853">
    <property type="entry name" value="HemG"/>
    <property type="match status" value="1"/>
</dbReference>
<evidence type="ECO:0000256" key="7">
    <source>
        <dbReference type="HAMAP-Rule" id="MF_00853"/>
    </source>
</evidence>
<dbReference type="Gene3D" id="3.40.50.360">
    <property type="match status" value="1"/>
</dbReference>
<comment type="catalytic activity">
    <reaction evidence="7">
        <text>protoporphyrinogen IX + 3 a quinone = protoporphyrin IX + 3 a quinol</text>
        <dbReference type="Rhea" id="RHEA:65032"/>
        <dbReference type="ChEBI" id="CHEBI:24646"/>
        <dbReference type="ChEBI" id="CHEBI:57306"/>
        <dbReference type="ChEBI" id="CHEBI:57307"/>
        <dbReference type="ChEBI" id="CHEBI:132124"/>
        <dbReference type="EC" id="1.3.5.3"/>
    </reaction>
</comment>
<keyword evidence="6 7" id="KW-0627">Porphyrin biosynthesis</keyword>
<dbReference type="PANTHER" id="PTHR38030">
    <property type="entry name" value="PROTOPORPHYRINOGEN IX DEHYDROGENASE [MENAQUINONE]"/>
    <property type="match status" value="1"/>
</dbReference>
<evidence type="ECO:0000256" key="3">
    <source>
        <dbReference type="ARBA" id="ARBA00022741"/>
    </source>
</evidence>
<comment type="catalytic activity">
    <reaction evidence="7">
        <text>protoporphyrinogen IX + 3 a ubiquinone = protoporphyrin IX + 3 a ubiquinol</text>
        <dbReference type="Rhea" id="RHEA:63936"/>
        <dbReference type="Rhea" id="RHEA-COMP:9565"/>
        <dbReference type="Rhea" id="RHEA-COMP:9566"/>
        <dbReference type="ChEBI" id="CHEBI:16389"/>
        <dbReference type="ChEBI" id="CHEBI:17976"/>
        <dbReference type="ChEBI" id="CHEBI:57306"/>
        <dbReference type="ChEBI" id="CHEBI:57307"/>
    </reaction>
</comment>
<feature type="domain" description="Flavodoxin" evidence="8">
    <location>
        <begin position="5"/>
        <end position="155"/>
    </location>
</feature>
<dbReference type="GO" id="GO:0004729">
    <property type="term" value="F:oxygen-dependent protoporphyrinogen oxidase activity"/>
    <property type="evidence" value="ECO:0007669"/>
    <property type="project" value="InterPro"/>
</dbReference>
<protein>
    <recommendedName>
        <fullName evidence="7">Protoporphyrinogen IX dehydrogenase [quinone]</fullName>
        <ecNumber evidence="7">1.3.5.3</ecNumber>
    </recommendedName>
    <alternativeName>
        <fullName evidence="7">Protoporphyrinogen IX dehydrogenase [menaquinone]</fullName>
    </alternativeName>
    <alternativeName>
        <fullName evidence="7">Protoporphyrinogen IX dehydrogenase [ubiquinone]</fullName>
    </alternativeName>
    <alternativeName>
        <fullName evidence="7">Protoporphyrinogen oxidase</fullName>
        <shortName evidence="7">PPO</shortName>
    </alternativeName>
</protein>
<dbReference type="Pfam" id="PF12724">
    <property type="entry name" value="Flavodoxin_5"/>
    <property type="match status" value="1"/>
</dbReference>
<accession>A0AA37TUM7</accession>
<evidence type="ECO:0000313" key="10">
    <source>
        <dbReference type="Proteomes" id="UP001157439"/>
    </source>
</evidence>
<evidence type="ECO:0000256" key="5">
    <source>
        <dbReference type="ARBA" id="ARBA00023136"/>
    </source>
</evidence>
<evidence type="ECO:0000256" key="1">
    <source>
        <dbReference type="ARBA" id="ARBA00022630"/>
    </source>
</evidence>
<evidence type="ECO:0000259" key="8">
    <source>
        <dbReference type="Pfam" id="PF12724"/>
    </source>
</evidence>
<comment type="cofactor">
    <cofactor evidence="7">
        <name>FMN</name>
        <dbReference type="ChEBI" id="CHEBI:58210"/>
    </cofactor>
    <text evidence="7">Binds 1 FMN non-covalently per subunit.</text>
</comment>
<comment type="catalytic activity">
    <reaction evidence="7">
        <text>protoporphyrinogen IX + 3 a menaquinone = protoporphyrin IX + 3 a menaquinol</text>
        <dbReference type="Rhea" id="RHEA:27409"/>
        <dbReference type="Rhea" id="RHEA-COMP:9537"/>
        <dbReference type="Rhea" id="RHEA-COMP:9539"/>
        <dbReference type="ChEBI" id="CHEBI:16374"/>
        <dbReference type="ChEBI" id="CHEBI:18151"/>
        <dbReference type="ChEBI" id="CHEBI:57306"/>
        <dbReference type="ChEBI" id="CHEBI:57307"/>
        <dbReference type="EC" id="1.3.5.3"/>
    </reaction>
</comment>
<comment type="subcellular location">
    <subcellularLocation>
        <location evidence="7">Cell membrane</location>
        <topology evidence="7">Peripheral membrane protein</topology>
    </subcellularLocation>
</comment>
<name>A0AA37TUM7_9GAMM</name>
<sequence>MSKQLILYYSQGGHTAHICRTMMEHIRALGHDCDMMHLQEAASAGVNWDTYDAVALGSCVLYGSYHQSVFDFVEANKSQLEAKPNSFFSVNVVARNPEKRVPDNNKYLQKFITLSSWQPQNVKVIAGKVNYPAWKWYDRMMIQLIMKMTNGPTDPSSVIDYTDYDDVKAYAESLVKMAP</sequence>
<dbReference type="InterPro" id="IPR052200">
    <property type="entry name" value="Protoporphyrinogen_IX_DH"/>
</dbReference>
<dbReference type="PANTHER" id="PTHR38030:SF2">
    <property type="entry name" value="PROTOPORPHYRINOGEN IX DEHYDROGENASE [QUINONE]"/>
    <property type="match status" value="1"/>
</dbReference>
<comment type="function">
    <text evidence="7">Catalyzes the 6-electron oxidation of protoporphyrinogen IX to form protoporphyrin IX; under anaerobic conditions uses menaquinone as an electron acceptor, under aerobic conditions uses ubiquinone as an electron acceptor.</text>
</comment>
<dbReference type="InterPro" id="IPR029039">
    <property type="entry name" value="Flavoprotein-like_sf"/>
</dbReference>
<dbReference type="GO" id="GO:0010181">
    <property type="term" value="F:FMN binding"/>
    <property type="evidence" value="ECO:0007669"/>
    <property type="project" value="UniProtKB-UniRule"/>
</dbReference>
<comment type="pathway">
    <text evidence="7">Porphyrin-containing compound metabolism; protoporphyrin-IX biosynthesis; protoporphyrin-IX from protoporphyrinogen-IX: step 1/1.</text>
</comment>
<keyword evidence="10" id="KW-1185">Reference proteome</keyword>
<evidence type="ECO:0000313" key="9">
    <source>
        <dbReference type="EMBL" id="GLS84822.1"/>
    </source>
</evidence>
<reference evidence="9 10" key="1">
    <citation type="journal article" date="2014" name="Int. J. Syst. Evol. Microbiol.">
        <title>Complete genome sequence of Corynebacterium casei LMG S-19264T (=DSM 44701T), isolated from a smear-ripened cheese.</title>
        <authorList>
            <consortium name="US DOE Joint Genome Institute (JGI-PGF)"/>
            <person name="Walter F."/>
            <person name="Albersmeier A."/>
            <person name="Kalinowski J."/>
            <person name="Ruckert C."/>
        </authorList>
    </citation>
    <scope>NUCLEOTIDE SEQUENCE [LARGE SCALE GENOMIC DNA]</scope>
    <source>
        <strain evidence="9 10">NBRC 112785</strain>
    </source>
</reference>
<dbReference type="NCBIfam" id="NF008316">
    <property type="entry name" value="PRK11104.1"/>
    <property type="match status" value="1"/>
</dbReference>
<proteinExistence type="inferred from homology"/>
<keyword evidence="3 7" id="KW-0547">Nucleotide-binding</keyword>
<gene>
    <name evidence="9" type="primary">hemG_3</name>
    <name evidence="7" type="synonym">hemG</name>
    <name evidence="9" type="ORF">GCM10007894_27990</name>
</gene>
<evidence type="ECO:0000256" key="4">
    <source>
        <dbReference type="ARBA" id="ARBA00023002"/>
    </source>
</evidence>
<dbReference type="EMBL" id="BSPO01000004">
    <property type="protein sequence ID" value="GLS84822.1"/>
    <property type="molecule type" value="Genomic_DNA"/>
</dbReference>
<keyword evidence="1 7" id="KW-0285">Flavoprotein</keyword>
<dbReference type="Proteomes" id="UP001157439">
    <property type="component" value="Unassembled WGS sequence"/>
</dbReference>
<dbReference type="EC" id="1.3.5.3" evidence="7"/>
<keyword evidence="5" id="KW-0472">Membrane</keyword>
<keyword evidence="7" id="KW-1003">Cell membrane</keyword>
<dbReference type="InterPro" id="IPR026816">
    <property type="entry name" value="Flavodoxin_dom"/>
</dbReference>
<dbReference type="GO" id="GO:0005886">
    <property type="term" value="C:plasma membrane"/>
    <property type="evidence" value="ECO:0007669"/>
    <property type="project" value="UniProtKB-SubCell"/>
</dbReference>
<comment type="caution">
    <text evidence="9">The sequence shown here is derived from an EMBL/GenBank/DDBJ whole genome shotgun (WGS) entry which is preliminary data.</text>
</comment>
<dbReference type="AlphaFoldDB" id="A0AA37TUM7"/>
<dbReference type="RefSeq" id="WP_095499590.1">
    <property type="nucleotide sequence ID" value="NZ_BSPO01000004.1"/>
</dbReference>
<dbReference type="GO" id="GO:0006782">
    <property type="term" value="P:protoporphyrinogen IX biosynthetic process"/>
    <property type="evidence" value="ECO:0007669"/>
    <property type="project" value="UniProtKB-UniRule"/>
</dbReference>
<dbReference type="SUPFAM" id="SSF52218">
    <property type="entry name" value="Flavoproteins"/>
    <property type="match status" value="1"/>
</dbReference>
<comment type="similarity">
    <text evidence="7">Belongs to the HemG family.</text>
</comment>
<organism evidence="9 10">
    <name type="scientific">Paraferrimonas haliotis</name>
    <dbReference type="NCBI Taxonomy" id="2013866"/>
    <lineage>
        <taxon>Bacteria</taxon>
        <taxon>Pseudomonadati</taxon>
        <taxon>Pseudomonadota</taxon>
        <taxon>Gammaproteobacteria</taxon>
        <taxon>Alteromonadales</taxon>
        <taxon>Ferrimonadaceae</taxon>
        <taxon>Paraferrimonas</taxon>
    </lineage>
</organism>
<keyword evidence="4 7" id="KW-0560">Oxidoreductase</keyword>
<dbReference type="GO" id="GO:0070819">
    <property type="term" value="F:menaquinone-dependent protoporphyrinogen oxidase activity"/>
    <property type="evidence" value="ECO:0007669"/>
    <property type="project" value="UniProtKB-UniRule"/>
</dbReference>
<dbReference type="InterPro" id="IPR044264">
    <property type="entry name" value="HemG"/>
</dbReference>